<organism evidence="2">
    <name type="scientific">marine metagenome</name>
    <dbReference type="NCBI Taxonomy" id="408172"/>
    <lineage>
        <taxon>unclassified sequences</taxon>
        <taxon>metagenomes</taxon>
        <taxon>ecological metagenomes</taxon>
    </lineage>
</organism>
<evidence type="ECO:0000256" key="1">
    <source>
        <dbReference type="SAM" id="MobiDB-lite"/>
    </source>
</evidence>
<evidence type="ECO:0000313" key="2">
    <source>
        <dbReference type="EMBL" id="SVB62725.1"/>
    </source>
</evidence>
<name>A0A382FJ94_9ZZZZ</name>
<dbReference type="PROSITE" id="PS51257">
    <property type="entry name" value="PROKAR_LIPOPROTEIN"/>
    <property type="match status" value="1"/>
</dbReference>
<dbReference type="AlphaFoldDB" id="A0A382FJ94"/>
<protein>
    <submittedName>
        <fullName evidence="2">Uncharacterized protein</fullName>
    </submittedName>
</protein>
<reference evidence="2" key="1">
    <citation type="submission" date="2018-05" db="EMBL/GenBank/DDBJ databases">
        <authorList>
            <person name="Lanie J.A."/>
            <person name="Ng W.-L."/>
            <person name="Kazmierczak K.M."/>
            <person name="Andrzejewski T.M."/>
            <person name="Davidsen T.M."/>
            <person name="Wayne K.J."/>
            <person name="Tettelin H."/>
            <person name="Glass J.I."/>
            <person name="Rusch D."/>
            <person name="Podicherti R."/>
            <person name="Tsui H.-C.T."/>
            <person name="Winkler M.E."/>
        </authorList>
    </citation>
    <scope>NUCLEOTIDE SEQUENCE</scope>
</reference>
<gene>
    <name evidence="2" type="ORF">METZ01_LOCUS215579</name>
</gene>
<feature type="non-terminal residue" evidence="2">
    <location>
        <position position="59"/>
    </location>
</feature>
<dbReference type="EMBL" id="UINC01050126">
    <property type="protein sequence ID" value="SVB62725.1"/>
    <property type="molecule type" value="Genomic_DNA"/>
</dbReference>
<accession>A0A382FJ94</accession>
<sequence length="59" mass="6065">MKAATLFFALILSVSCSGAGGYSGEPDSPKETVPLAEKSPGEQLNEARAEFNSCLSAEG</sequence>
<proteinExistence type="predicted"/>
<feature type="region of interest" description="Disordered" evidence="1">
    <location>
        <begin position="19"/>
        <end position="43"/>
    </location>
</feature>